<dbReference type="EMBL" id="CAACVJ010000148">
    <property type="protein sequence ID" value="VEP14008.1"/>
    <property type="molecule type" value="Genomic_DNA"/>
</dbReference>
<proteinExistence type="predicted"/>
<keyword evidence="2" id="KW-1185">Reference proteome</keyword>
<accession>A0A563VRC3</accession>
<protein>
    <recommendedName>
        <fullName evidence="3">Calcium-binding protein</fullName>
    </recommendedName>
</protein>
<organism evidence="1 2">
    <name type="scientific">Hyella patelloides LEGE 07179</name>
    <dbReference type="NCBI Taxonomy" id="945734"/>
    <lineage>
        <taxon>Bacteria</taxon>
        <taxon>Bacillati</taxon>
        <taxon>Cyanobacteriota</taxon>
        <taxon>Cyanophyceae</taxon>
        <taxon>Pleurocapsales</taxon>
        <taxon>Hyellaceae</taxon>
        <taxon>Hyella</taxon>
    </lineage>
</organism>
<name>A0A563VRC3_9CYAN</name>
<dbReference type="AlphaFoldDB" id="A0A563VRC3"/>
<evidence type="ECO:0000313" key="1">
    <source>
        <dbReference type="EMBL" id="VEP14008.1"/>
    </source>
</evidence>
<dbReference type="Proteomes" id="UP000320055">
    <property type="component" value="Unassembled WGS sequence"/>
</dbReference>
<dbReference type="InterPro" id="IPR011049">
    <property type="entry name" value="Serralysin-like_metalloprot_C"/>
</dbReference>
<evidence type="ECO:0000313" key="2">
    <source>
        <dbReference type="Proteomes" id="UP000320055"/>
    </source>
</evidence>
<dbReference type="SUPFAM" id="SSF51120">
    <property type="entry name" value="beta-Roll"/>
    <property type="match status" value="1"/>
</dbReference>
<reference evidence="1 2" key="1">
    <citation type="submission" date="2019-01" db="EMBL/GenBank/DDBJ databases">
        <authorList>
            <person name="Brito A."/>
        </authorList>
    </citation>
    <scope>NUCLEOTIDE SEQUENCE [LARGE SCALE GENOMIC DNA]</scope>
    <source>
        <strain evidence="1">1</strain>
    </source>
</reference>
<sequence>MASNEEFLNDNDLIFGNDGDDLIDGGVGDDTLTGQGGISTSFNLQDVTSPIDGGIVADVSVDLDYADGINSNAVKDVAPIGNYIEDFLANYPVEAGLYEVLNRDLTEALLNDSELGLSEDLDSISVNLDVEPKIIPFEFDSTFTQTDSGEINDVVSFEVANVKSQIYGGIVADISVDLDFADGIDPSAFQDVIPIGSFIEDFFADYSVESLVFYETINRDLTEALLSNSEIGLSGVLDSISVNLDIAPNLIPFEYETTTTQTDNGEINDVVTFQLEDVASPIDGANVTDVSVQLNYAEGTDSSDFRDVVPVSEFIEDFIANYSVEANNYIGEFLGNFSVEPGFYEVLNRDLTEALLNNSELGLSGVLDSISINLDVEPKIIPFEFDSTTTQTDSGEINDVVSFELENVTSPIVSASVSDVSIELDYVDGIDPSGFKDVIPLSDFVEDYLTNYSNPNDSIEVVNNNLNNALLTDSNLGLSEVLDSLTITLAPSPGVIPFPSENTVTLTPDETTIFGESDPTTVI</sequence>
<dbReference type="RefSeq" id="WP_144872242.1">
    <property type="nucleotide sequence ID" value="NZ_LR213976.1"/>
</dbReference>
<evidence type="ECO:0008006" key="3">
    <source>
        <dbReference type="Google" id="ProtNLM"/>
    </source>
</evidence>
<dbReference type="OrthoDB" id="505353at2"/>
<dbReference type="InterPro" id="IPR018511">
    <property type="entry name" value="Hemolysin-typ_Ca-bd_CS"/>
</dbReference>
<dbReference type="PROSITE" id="PS00330">
    <property type="entry name" value="HEMOLYSIN_CALCIUM"/>
    <property type="match status" value="1"/>
</dbReference>
<gene>
    <name evidence="1" type="ORF">H1P_2310006</name>
</gene>